<evidence type="ECO:0000313" key="2">
    <source>
        <dbReference type="EMBL" id="GBP21167.1"/>
    </source>
</evidence>
<accession>A0A4C1U4W9</accession>
<name>A0A4C1U4W9_EUMVA</name>
<organism evidence="2 3">
    <name type="scientific">Eumeta variegata</name>
    <name type="common">Bagworm moth</name>
    <name type="synonym">Eumeta japonica</name>
    <dbReference type="NCBI Taxonomy" id="151549"/>
    <lineage>
        <taxon>Eukaryota</taxon>
        <taxon>Metazoa</taxon>
        <taxon>Ecdysozoa</taxon>
        <taxon>Arthropoda</taxon>
        <taxon>Hexapoda</taxon>
        <taxon>Insecta</taxon>
        <taxon>Pterygota</taxon>
        <taxon>Neoptera</taxon>
        <taxon>Endopterygota</taxon>
        <taxon>Lepidoptera</taxon>
        <taxon>Glossata</taxon>
        <taxon>Ditrysia</taxon>
        <taxon>Tineoidea</taxon>
        <taxon>Psychidae</taxon>
        <taxon>Oiketicinae</taxon>
        <taxon>Eumeta</taxon>
    </lineage>
</organism>
<sequence>MAVPVSGADVSVSRRAAGAGARLRNRGPSPPAPRRGGAPVAWGRIGNLLKNRLFSQCGPGTRFYGFYDVLTGNMGNASFARFKKQRVAISS</sequence>
<protein>
    <submittedName>
        <fullName evidence="2">Uncharacterized protein</fullName>
    </submittedName>
</protein>
<reference evidence="2 3" key="1">
    <citation type="journal article" date="2019" name="Commun. Biol.">
        <title>The bagworm genome reveals a unique fibroin gene that provides high tensile strength.</title>
        <authorList>
            <person name="Kono N."/>
            <person name="Nakamura H."/>
            <person name="Ohtoshi R."/>
            <person name="Tomita M."/>
            <person name="Numata K."/>
            <person name="Arakawa K."/>
        </authorList>
    </citation>
    <scope>NUCLEOTIDE SEQUENCE [LARGE SCALE GENOMIC DNA]</scope>
</reference>
<dbReference type="EMBL" id="BGZK01000125">
    <property type="protein sequence ID" value="GBP21167.1"/>
    <property type="molecule type" value="Genomic_DNA"/>
</dbReference>
<feature type="region of interest" description="Disordered" evidence="1">
    <location>
        <begin position="1"/>
        <end position="38"/>
    </location>
</feature>
<dbReference type="AlphaFoldDB" id="A0A4C1U4W9"/>
<evidence type="ECO:0000313" key="3">
    <source>
        <dbReference type="Proteomes" id="UP000299102"/>
    </source>
</evidence>
<keyword evidence="3" id="KW-1185">Reference proteome</keyword>
<proteinExistence type="predicted"/>
<gene>
    <name evidence="2" type="ORF">EVAR_11198_1</name>
</gene>
<evidence type="ECO:0000256" key="1">
    <source>
        <dbReference type="SAM" id="MobiDB-lite"/>
    </source>
</evidence>
<comment type="caution">
    <text evidence="2">The sequence shown here is derived from an EMBL/GenBank/DDBJ whole genome shotgun (WGS) entry which is preliminary data.</text>
</comment>
<dbReference type="Proteomes" id="UP000299102">
    <property type="component" value="Unassembled WGS sequence"/>
</dbReference>